<reference evidence="9" key="1">
    <citation type="submission" date="2021-03" db="EMBL/GenBank/DDBJ databases">
        <authorList>
            <person name="Kim M.K."/>
        </authorList>
    </citation>
    <scope>NUCLEOTIDE SEQUENCE</scope>
    <source>
        <strain evidence="9">BT186</strain>
    </source>
</reference>
<protein>
    <recommendedName>
        <fullName evidence="6">Peptidyl-prolyl cis-trans isomerase</fullName>
        <ecNumber evidence="6">5.2.1.8</ecNumber>
    </recommendedName>
</protein>
<dbReference type="SUPFAM" id="SSF54534">
    <property type="entry name" value="FKBP-like"/>
    <property type="match status" value="1"/>
</dbReference>
<evidence type="ECO:0000256" key="5">
    <source>
        <dbReference type="PROSITE-ProRule" id="PRU00277"/>
    </source>
</evidence>
<evidence type="ECO:0000313" key="9">
    <source>
        <dbReference type="EMBL" id="MBO0357730.1"/>
    </source>
</evidence>
<sequence>MTHLFKRSVLLRLMAVLLTLTAPALSGCKDDNSSEDAANRVAEYKVIDDGLIQAYLTRHNITQGTGVNQYQRLTDASNDGLYLVTLENGPGTTNIINGNRAEIKYVGRFLRATNETTVFDNSTENGIPCGCLSVLVGAGQVIKGWDEGLLKMKKGDRKLLLIPSYLAYGQAGSPGSIPGDEPLVFDMTVLDAR</sequence>
<evidence type="ECO:0000313" key="10">
    <source>
        <dbReference type="Proteomes" id="UP000664144"/>
    </source>
</evidence>
<dbReference type="AlphaFoldDB" id="A0A939JBW5"/>
<feature type="chain" id="PRO_5037160790" description="Peptidyl-prolyl cis-trans isomerase" evidence="7">
    <location>
        <begin position="25"/>
        <end position="193"/>
    </location>
</feature>
<dbReference type="InterPro" id="IPR046357">
    <property type="entry name" value="PPIase_dom_sf"/>
</dbReference>
<keyword evidence="10" id="KW-1185">Reference proteome</keyword>
<dbReference type="PROSITE" id="PS50059">
    <property type="entry name" value="FKBP_PPIASE"/>
    <property type="match status" value="1"/>
</dbReference>
<feature type="domain" description="PPIase FKBP-type" evidence="8">
    <location>
        <begin position="98"/>
        <end position="193"/>
    </location>
</feature>
<dbReference type="PANTHER" id="PTHR43811">
    <property type="entry name" value="FKBP-TYPE PEPTIDYL-PROLYL CIS-TRANS ISOMERASE FKPA"/>
    <property type="match status" value="1"/>
</dbReference>
<evidence type="ECO:0000256" key="1">
    <source>
        <dbReference type="ARBA" id="ARBA00000971"/>
    </source>
</evidence>
<comment type="catalytic activity">
    <reaction evidence="1 5 6">
        <text>[protein]-peptidylproline (omega=180) = [protein]-peptidylproline (omega=0)</text>
        <dbReference type="Rhea" id="RHEA:16237"/>
        <dbReference type="Rhea" id="RHEA-COMP:10747"/>
        <dbReference type="Rhea" id="RHEA-COMP:10748"/>
        <dbReference type="ChEBI" id="CHEBI:83833"/>
        <dbReference type="ChEBI" id="CHEBI:83834"/>
        <dbReference type="EC" id="5.2.1.8"/>
    </reaction>
</comment>
<dbReference type="Proteomes" id="UP000664144">
    <property type="component" value="Unassembled WGS sequence"/>
</dbReference>
<keyword evidence="4 5" id="KW-0413">Isomerase</keyword>
<comment type="caution">
    <text evidence="9">The sequence shown here is derived from an EMBL/GenBank/DDBJ whole genome shotgun (WGS) entry which is preliminary data.</text>
</comment>
<keyword evidence="3 5" id="KW-0697">Rotamase</keyword>
<dbReference type="PANTHER" id="PTHR43811:SF19">
    <property type="entry name" value="39 KDA FK506-BINDING NUCLEAR PROTEIN"/>
    <property type="match status" value="1"/>
</dbReference>
<dbReference type="RefSeq" id="WP_206983173.1">
    <property type="nucleotide sequence ID" value="NZ_JAFLQZ010000003.1"/>
</dbReference>
<dbReference type="Gene3D" id="3.10.50.40">
    <property type="match status" value="1"/>
</dbReference>
<dbReference type="EC" id="5.2.1.8" evidence="6"/>
<accession>A0A939JBW5</accession>
<dbReference type="InterPro" id="IPR001179">
    <property type="entry name" value="PPIase_FKBP_dom"/>
</dbReference>
<evidence type="ECO:0000256" key="2">
    <source>
        <dbReference type="ARBA" id="ARBA00006577"/>
    </source>
</evidence>
<dbReference type="Pfam" id="PF00254">
    <property type="entry name" value="FKBP_C"/>
    <property type="match status" value="1"/>
</dbReference>
<dbReference type="GO" id="GO:0003755">
    <property type="term" value="F:peptidyl-prolyl cis-trans isomerase activity"/>
    <property type="evidence" value="ECO:0007669"/>
    <property type="project" value="UniProtKB-UniRule"/>
</dbReference>
<dbReference type="GO" id="GO:0000785">
    <property type="term" value="C:chromatin"/>
    <property type="evidence" value="ECO:0007669"/>
    <property type="project" value="TreeGrafter"/>
</dbReference>
<keyword evidence="7" id="KW-0732">Signal</keyword>
<evidence type="ECO:0000256" key="4">
    <source>
        <dbReference type="ARBA" id="ARBA00023235"/>
    </source>
</evidence>
<dbReference type="EMBL" id="JAFLQZ010000003">
    <property type="protein sequence ID" value="MBO0357730.1"/>
    <property type="molecule type" value="Genomic_DNA"/>
</dbReference>
<gene>
    <name evidence="9" type="ORF">J0X19_07215</name>
</gene>
<dbReference type="PROSITE" id="PS51257">
    <property type="entry name" value="PROKAR_LIPOPROTEIN"/>
    <property type="match status" value="1"/>
</dbReference>
<proteinExistence type="inferred from homology"/>
<evidence type="ECO:0000256" key="6">
    <source>
        <dbReference type="RuleBase" id="RU003915"/>
    </source>
</evidence>
<evidence type="ECO:0000256" key="3">
    <source>
        <dbReference type="ARBA" id="ARBA00023110"/>
    </source>
</evidence>
<comment type="similarity">
    <text evidence="2 6">Belongs to the FKBP-type PPIase family.</text>
</comment>
<name>A0A939JBW5_9BACT</name>
<organism evidence="9 10">
    <name type="scientific">Hymenobacter telluris</name>
    <dbReference type="NCBI Taxonomy" id="2816474"/>
    <lineage>
        <taxon>Bacteria</taxon>
        <taxon>Pseudomonadati</taxon>
        <taxon>Bacteroidota</taxon>
        <taxon>Cytophagia</taxon>
        <taxon>Cytophagales</taxon>
        <taxon>Hymenobacteraceae</taxon>
        <taxon>Hymenobacter</taxon>
    </lineage>
</organism>
<feature type="signal peptide" evidence="7">
    <location>
        <begin position="1"/>
        <end position="24"/>
    </location>
</feature>
<evidence type="ECO:0000259" key="8">
    <source>
        <dbReference type="PROSITE" id="PS50059"/>
    </source>
</evidence>
<evidence type="ECO:0000256" key="7">
    <source>
        <dbReference type="SAM" id="SignalP"/>
    </source>
</evidence>